<organism evidence="1">
    <name type="scientific">Arundo donax</name>
    <name type="common">Giant reed</name>
    <name type="synonym">Donax arundinaceus</name>
    <dbReference type="NCBI Taxonomy" id="35708"/>
    <lineage>
        <taxon>Eukaryota</taxon>
        <taxon>Viridiplantae</taxon>
        <taxon>Streptophyta</taxon>
        <taxon>Embryophyta</taxon>
        <taxon>Tracheophyta</taxon>
        <taxon>Spermatophyta</taxon>
        <taxon>Magnoliopsida</taxon>
        <taxon>Liliopsida</taxon>
        <taxon>Poales</taxon>
        <taxon>Poaceae</taxon>
        <taxon>PACMAD clade</taxon>
        <taxon>Arundinoideae</taxon>
        <taxon>Arundineae</taxon>
        <taxon>Arundo</taxon>
    </lineage>
</organism>
<reference evidence="1" key="2">
    <citation type="journal article" date="2015" name="Data Brief">
        <title>Shoot transcriptome of the giant reed, Arundo donax.</title>
        <authorList>
            <person name="Barrero R.A."/>
            <person name="Guerrero F.D."/>
            <person name="Moolhuijzen P."/>
            <person name="Goolsby J.A."/>
            <person name="Tidwell J."/>
            <person name="Bellgard S.E."/>
            <person name="Bellgard M.I."/>
        </authorList>
    </citation>
    <scope>NUCLEOTIDE SEQUENCE</scope>
    <source>
        <tissue evidence="1">Shoot tissue taken approximately 20 cm above the soil surface</tissue>
    </source>
</reference>
<reference evidence="1" key="1">
    <citation type="submission" date="2014-09" db="EMBL/GenBank/DDBJ databases">
        <authorList>
            <person name="Magalhaes I.L.F."/>
            <person name="Oliveira U."/>
            <person name="Santos F.R."/>
            <person name="Vidigal T.H.D.A."/>
            <person name="Brescovit A.D."/>
            <person name="Santos A.J."/>
        </authorList>
    </citation>
    <scope>NUCLEOTIDE SEQUENCE</scope>
    <source>
        <tissue evidence="1">Shoot tissue taken approximately 20 cm above the soil surface</tissue>
    </source>
</reference>
<dbReference type="EMBL" id="GBRH01271125">
    <property type="protein sequence ID" value="JAD26770.1"/>
    <property type="molecule type" value="Transcribed_RNA"/>
</dbReference>
<proteinExistence type="predicted"/>
<dbReference type="AlphaFoldDB" id="A0A0A8YPL9"/>
<evidence type="ECO:0000313" key="1">
    <source>
        <dbReference type="EMBL" id="JAD26770.1"/>
    </source>
</evidence>
<protein>
    <submittedName>
        <fullName evidence="1">Uncharacterized protein</fullName>
    </submittedName>
</protein>
<accession>A0A0A8YPL9</accession>
<name>A0A0A8YPL9_ARUDO</name>
<sequence length="47" mass="5603">MFVSYSFFIKFLSQFPVLLLNLKLTRDHSFIPRLNLSSIQPHVEHLK</sequence>